<dbReference type="STRING" id="216903.SAMN05444371_0259"/>
<dbReference type="InterPro" id="IPR036249">
    <property type="entry name" value="Thioredoxin-like_sf"/>
</dbReference>
<dbReference type="PANTHER" id="PTHR42801:SF7">
    <property type="entry name" value="SLL1159 PROTEIN"/>
    <property type="match status" value="1"/>
</dbReference>
<dbReference type="GO" id="GO:0045454">
    <property type="term" value="P:cell redox homeostasis"/>
    <property type="evidence" value="ECO:0007669"/>
    <property type="project" value="TreeGrafter"/>
</dbReference>
<keyword evidence="6" id="KW-1015">Disulfide bond</keyword>
<dbReference type="InterPro" id="IPR013766">
    <property type="entry name" value="Thioredoxin_domain"/>
</dbReference>
<dbReference type="GO" id="GO:0008379">
    <property type="term" value="F:thioredoxin peroxidase activity"/>
    <property type="evidence" value="ECO:0007669"/>
    <property type="project" value="TreeGrafter"/>
</dbReference>
<evidence type="ECO:0000259" key="12">
    <source>
        <dbReference type="PROSITE" id="PS51352"/>
    </source>
</evidence>
<dbReference type="InterPro" id="IPR000866">
    <property type="entry name" value="AhpC/TSA"/>
</dbReference>
<dbReference type="OrthoDB" id="9809746at2"/>
<feature type="domain" description="Thioredoxin" evidence="12">
    <location>
        <begin position="53"/>
        <end position="220"/>
    </location>
</feature>
<evidence type="ECO:0000256" key="4">
    <source>
        <dbReference type="ARBA" id="ARBA00022862"/>
    </source>
</evidence>
<proteinExistence type="inferred from homology"/>
<name>A0A1M6N8S5_9FLAO</name>
<dbReference type="Pfam" id="PF00578">
    <property type="entry name" value="AhpC-TSA"/>
    <property type="match status" value="1"/>
</dbReference>
<dbReference type="CDD" id="cd02970">
    <property type="entry name" value="PRX_like2"/>
    <property type="match status" value="1"/>
</dbReference>
<evidence type="ECO:0000256" key="3">
    <source>
        <dbReference type="ARBA" id="ARBA00022559"/>
    </source>
</evidence>
<evidence type="ECO:0000256" key="6">
    <source>
        <dbReference type="ARBA" id="ARBA00023157"/>
    </source>
</evidence>
<comment type="similarity">
    <text evidence="9">Belongs to the peroxiredoxin family. BCP/PrxQ subfamily.</text>
</comment>
<evidence type="ECO:0000313" key="13">
    <source>
        <dbReference type="EMBL" id="SHJ92006.1"/>
    </source>
</evidence>
<organism evidence="13 14">
    <name type="scientific">Epilithonimonas mollis</name>
    <dbReference type="NCBI Taxonomy" id="216903"/>
    <lineage>
        <taxon>Bacteria</taxon>
        <taxon>Pseudomonadati</taxon>
        <taxon>Bacteroidota</taxon>
        <taxon>Flavobacteriia</taxon>
        <taxon>Flavobacteriales</taxon>
        <taxon>Weeksellaceae</taxon>
        <taxon>Chryseobacterium group</taxon>
        <taxon>Epilithonimonas</taxon>
    </lineage>
</organism>
<dbReference type="GO" id="GO:0005737">
    <property type="term" value="C:cytoplasm"/>
    <property type="evidence" value="ECO:0007669"/>
    <property type="project" value="TreeGrafter"/>
</dbReference>
<gene>
    <name evidence="13" type="ORF">SAMN05444371_0259</name>
</gene>
<keyword evidence="3" id="KW-0575">Peroxidase</keyword>
<dbReference type="PROSITE" id="PS51352">
    <property type="entry name" value="THIOREDOXIN_2"/>
    <property type="match status" value="1"/>
</dbReference>
<sequence>MSILGLLIMVSQANAQGQQKNMMDHKEKSQMEMGRMAMGENMYPQKAEDISPLLAGEKIPMVTLMNQQGKIVDLNKMVAEKPTILVFYRGGWCPYCSKQLSGLQEISGDLERMGYQLIAISTDKPEGLNASMDKASLEYTLLSDADLAVSKQFGIAYKAPKGYWDFLPKSTGGKDIDLLIPVPSVFILSKNGEINFEYINPDITKRLKPELLKVVAQTIFKDL</sequence>
<dbReference type="SUPFAM" id="SSF52833">
    <property type="entry name" value="Thioredoxin-like"/>
    <property type="match status" value="1"/>
</dbReference>
<dbReference type="AlphaFoldDB" id="A0A1M6N8S5"/>
<dbReference type="InterPro" id="IPR050924">
    <property type="entry name" value="Peroxiredoxin_BCP/PrxQ"/>
</dbReference>
<evidence type="ECO:0000256" key="8">
    <source>
        <dbReference type="ARBA" id="ARBA00032824"/>
    </source>
</evidence>
<dbReference type="Gene3D" id="3.40.30.10">
    <property type="entry name" value="Glutaredoxin"/>
    <property type="match status" value="1"/>
</dbReference>
<accession>A0A1M6N8S5</accession>
<evidence type="ECO:0000256" key="1">
    <source>
        <dbReference type="ARBA" id="ARBA00003330"/>
    </source>
</evidence>
<keyword evidence="14" id="KW-1185">Reference proteome</keyword>
<dbReference type="EC" id="1.11.1.24" evidence="2"/>
<dbReference type="EMBL" id="FRAM01000001">
    <property type="protein sequence ID" value="SHJ92006.1"/>
    <property type="molecule type" value="Genomic_DNA"/>
</dbReference>
<protein>
    <recommendedName>
        <fullName evidence="2">thioredoxin-dependent peroxiredoxin</fullName>
        <ecNumber evidence="2">1.11.1.24</ecNumber>
    </recommendedName>
    <alternativeName>
        <fullName evidence="8">Thioredoxin peroxidase</fullName>
    </alternativeName>
    <alternativeName>
        <fullName evidence="10">Thioredoxin-dependent peroxiredoxin Bcp</fullName>
    </alternativeName>
</protein>
<dbReference type="Proteomes" id="UP000184498">
    <property type="component" value="Unassembled WGS sequence"/>
</dbReference>
<dbReference type="PANTHER" id="PTHR42801">
    <property type="entry name" value="THIOREDOXIN-DEPENDENT PEROXIDE REDUCTASE"/>
    <property type="match status" value="1"/>
</dbReference>
<evidence type="ECO:0000256" key="2">
    <source>
        <dbReference type="ARBA" id="ARBA00013017"/>
    </source>
</evidence>
<evidence type="ECO:0000256" key="7">
    <source>
        <dbReference type="ARBA" id="ARBA00023284"/>
    </source>
</evidence>
<comment type="catalytic activity">
    <reaction evidence="11">
        <text>a hydroperoxide + [thioredoxin]-dithiol = an alcohol + [thioredoxin]-disulfide + H2O</text>
        <dbReference type="Rhea" id="RHEA:62620"/>
        <dbReference type="Rhea" id="RHEA-COMP:10698"/>
        <dbReference type="Rhea" id="RHEA-COMP:10700"/>
        <dbReference type="ChEBI" id="CHEBI:15377"/>
        <dbReference type="ChEBI" id="CHEBI:29950"/>
        <dbReference type="ChEBI" id="CHEBI:30879"/>
        <dbReference type="ChEBI" id="CHEBI:35924"/>
        <dbReference type="ChEBI" id="CHEBI:50058"/>
        <dbReference type="EC" id="1.11.1.24"/>
    </reaction>
</comment>
<reference evidence="14" key="1">
    <citation type="submission" date="2016-11" db="EMBL/GenBank/DDBJ databases">
        <authorList>
            <person name="Varghese N."/>
            <person name="Submissions S."/>
        </authorList>
    </citation>
    <scope>NUCLEOTIDE SEQUENCE [LARGE SCALE GENOMIC DNA]</scope>
    <source>
        <strain evidence="14">DSM 18016</strain>
    </source>
</reference>
<keyword evidence="4" id="KW-0049">Antioxidant</keyword>
<dbReference type="GO" id="GO:0034599">
    <property type="term" value="P:cellular response to oxidative stress"/>
    <property type="evidence" value="ECO:0007669"/>
    <property type="project" value="TreeGrafter"/>
</dbReference>
<evidence type="ECO:0000313" key="14">
    <source>
        <dbReference type="Proteomes" id="UP000184498"/>
    </source>
</evidence>
<comment type="function">
    <text evidence="1">Thiol-specific peroxidase that catalyzes the reduction of hydrogen peroxide and organic hydroperoxides to water and alcohols, respectively. Plays a role in cell protection against oxidative stress by detoxifying peroxides and as sensor of hydrogen peroxide-mediated signaling events.</text>
</comment>
<evidence type="ECO:0000256" key="11">
    <source>
        <dbReference type="ARBA" id="ARBA00049091"/>
    </source>
</evidence>
<keyword evidence="7" id="KW-0676">Redox-active center</keyword>
<evidence type="ECO:0000256" key="10">
    <source>
        <dbReference type="ARBA" id="ARBA00042639"/>
    </source>
</evidence>
<evidence type="ECO:0000256" key="9">
    <source>
        <dbReference type="ARBA" id="ARBA00038489"/>
    </source>
</evidence>
<keyword evidence="5" id="KW-0560">Oxidoreductase</keyword>
<evidence type="ECO:0000256" key="5">
    <source>
        <dbReference type="ARBA" id="ARBA00023002"/>
    </source>
</evidence>